<proteinExistence type="predicted"/>
<protein>
    <submittedName>
        <fullName evidence="1">Uncharacterized protein</fullName>
    </submittedName>
</protein>
<organism evidence="1 2">
    <name type="scientific">Thalassotalea marina</name>
    <dbReference type="NCBI Taxonomy" id="1673741"/>
    <lineage>
        <taxon>Bacteria</taxon>
        <taxon>Pseudomonadati</taxon>
        <taxon>Pseudomonadota</taxon>
        <taxon>Gammaproteobacteria</taxon>
        <taxon>Alteromonadales</taxon>
        <taxon>Colwelliaceae</taxon>
        <taxon>Thalassotalea</taxon>
    </lineage>
</organism>
<evidence type="ECO:0000313" key="2">
    <source>
        <dbReference type="Proteomes" id="UP000623842"/>
    </source>
</evidence>
<dbReference type="EMBL" id="BNCK01000016">
    <property type="protein sequence ID" value="GHG07846.1"/>
    <property type="molecule type" value="Genomic_DNA"/>
</dbReference>
<evidence type="ECO:0000313" key="1">
    <source>
        <dbReference type="EMBL" id="GHG07846.1"/>
    </source>
</evidence>
<accession>A0A919BS35</accession>
<keyword evidence="2" id="KW-1185">Reference proteome</keyword>
<dbReference type="Proteomes" id="UP000623842">
    <property type="component" value="Unassembled WGS sequence"/>
</dbReference>
<dbReference type="AlphaFoldDB" id="A0A919BS35"/>
<name>A0A919BS35_9GAMM</name>
<reference evidence="1" key="1">
    <citation type="journal article" date="2014" name="Int. J. Syst. Evol. Microbiol.">
        <title>Complete genome sequence of Corynebacterium casei LMG S-19264T (=DSM 44701T), isolated from a smear-ripened cheese.</title>
        <authorList>
            <consortium name="US DOE Joint Genome Institute (JGI-PGF)"/>
            <person name="Walter F."/>
            <person name="Albersmeier A."/>
            <person name="Kalinowski J."/>
            <person name="Ruckert C."/>
        </authorList>
    </citation>
    <scope>NUCLEOTIDE SEQUENCE</scope>
    <source>
        <strain evidence="1">KCTC 42731</strain>
    </source>
</reference>
<sequence length="77" mass="8906">MTQTIERSGDMGQGTKLTLLKDYEGDIHISVMPIGHKFSMTSVEFCNSGSKSHRTLWRFMHCLKLCKKMKKNWLITI</sequence>
<comment type="caution">
    <text evidence="1">The sequence shown here is derived from an EMBL/GenBank/DDBJ whole genome shotgun (WGS) entry which is preliminary data.</text>
</comment>
<gene>
    <name evidence="1" type="ORF">GCM10017161_42010</name>
</gene>
<reference evidence="1" key="2">
    <citation type="submission" date="2020-09" db="EMBL/GenBank/DDBJ databases">
        <authorList>
            <person name="Sun Q."/>
            <person name="Kim S."/>
        </authorList>
    </citation>
    <scope>NUCLEOTIDE SEQUENCE</scope>
    <source>
        <strain evidence="1">KCTC 42731</strain>
    </source>
</reference>